<evidence type="ECO:0000256" key="3">
    <source>
        <dbReference type="ARBA" id="ARBA00022729"/>
    </source>
</evidence>
<evidence type="ECO:0000259" key="5">
    <source>
        <dbReference type="Pfam" id="PF00149"/>
    </source>
</evidence>
<sequence>MTGINYLIAGWVQELNQHRFYHKMKYLLIIILGCISINIKGQTHDYLAEYAKGYRGGYIKGQQSRDGALEFVAIGDFGRGGEYFQKDVAANLAKAVTGINASFIISTGDNIYPDGVASVNDPLWRLSFEDVFYQYPLHRPWYAVLGNHDYHGNAQAQVDYSGTSQRWNMPARYYAIKKSINDSARALFVFIDTNTLDPESYGATYAEELREQDSTKQLLWLDSILSNPGADVQWKIVIGHHPCYTAGNRALRKPYIRYALENMLEKYKVDIYLSGHEHHLQYYHPGEKFTHHIISGAGSEANESLKPRSEVDFFAPIQGFVTFSILPRNILLQFINRKGEIIKNVSWYK</sequence>
<dbReference type="CDD" id="cd07378">
    <property type="entry name" value="MPP_ACP5"/>
    <property type="match status" value="1"/>
</dbReference>
<dbReference type="InterPro" id="IPR024927">
    <property type="entry name" value="Acid_PPase"/>
</dbReference>
<dbReference type="GO" id="GO:0003993">
    <property type="term" value="F:acid phosphatase activity"/>
    <property type="evidence" value="ECO:0007669"/>
    <property type="project" value="UniProtKB-EC"/>
</dbReference>
<evidence type="ECO:0000313" key="6">
    <source>
        <dbReference type="EMBL" id="ATL47101.1"/>
    </source>
</evidence>
<dbReference type="InterPro" id="IPR004843">
    <property type="entry name" value="Calcineurin-like_PHP"/>
</dbReference>
<dbReference type="EMBL" id="CP023777">
    <property type="protein sequence ID" value="ATL47101.1"/>
    <property type="molecule type" value="Genomic_DNA"/>
</dbReference>
<reference evidence="6 7" key="1">
    <citation type="submission" date="2017-10" db="EMBL/GenBank/DDBJ databases">
        <title>Paenichitinophaga pekingensis gen. nov., sp. nov., isolated from activated sludge.</title>
        <authorList>
            <person name="Jin D."/>
            <person name="Kong X."/>
            <person name="Deng Y."/>
            <person name="Bai Z."/>
        </authorList>
    </citation>
    <scope>NUCLEOTIDE SEQUENCE [LARGE SCALE GENOMIC DNA]</scope>
    <source>
        <strain evidence="6 7">13</strain>
    </source>
</reference>
<dbReference type="PANTHER" id="PTHR10161">
    <property type="entry name" value="TARTRATE-RESISTANT ACID PHOSPHATASE TYPE 5"/>
    <property type="match status" value="1"/>
</dbReference>
<evidence type="ECO:0000313" key="7">
    <source>
        <dbReference type="Proteomes" id="UP000220133"/>
    </source>
</evidence>
<evidence type="ECO:0000256" key="4">
    <source>
        <dbReference type="ARBA" id="ARBA00022801"/>
    </source>
</evidence>
<gene>
    <name evidence="6" type="ORF">COR50_07825</name>
</gene>
<dbReference type="Proteomes" id="UP000220133">
    <property type="component" value="Chromosome"/>
</dbReference>
<keyword evidence="3" id="KW-0732">Signal</keyword>
<keyword evidence="7" id="KW-1185">Reference proteome</keyword>
<organism evidence="6 7">
    <name type="scientific">Chitinophaga caeni</name>
    <dbReference type="NCBI Taxonomy" id="2029983"/>
    <lineage>
        <taxon>Bacteria</taxon>
        <taxon>Pseudomonadati</taxon>
        <taxon>Bacteroidota</taxon>
        <taxon>Chitinophagia</taxon>
        <taxon>Chitinophagales</taxon>
        <taxon>Chitinophagaceae</taxon>
        <taxon>Chitinophaga</taxon>
    </lineage>
</organism>
<evidence type="ECO:0000256" key="1">
    <source>
        <dbReference type="ARBA" id="ARBA00000032"/>
    </source>
</evidence>
<feature type="domain" description="Calcineurin-like phosphoesterase" evidence="5">
    <location>
        <begin position="71"/>
        <end position="279"/>
    </location>
</feature>
<accession>A0A291QT66</accession>
<dbReference type="Pfam" id="PF00149">
    <property type="entry name" value="Metallophos"/>
    <property type="match status" value="1"/>
</dbReference>
<dbReference type="PANTHER" id="PTHR10161:SF14">
    <property type="entry name" value="TARTRATE-RESISTANT ACID PHOSPHATASE TYPE 5"/>
    <property type="match status" value="1"/>
</dbReference>
<dbReference type="InterPro" id="IPR051558">
    <property type="entry name" value="Metallophosphoesterase_PAP"/>
</dbReference>
<dbReference type="InterPro" id="IPR029052">
    <property type="entry name" value="Metallo-depent_PP-like"/>
</dbReference>
<evidence type="ECO:0000256" key="2">
    <source>
        <dbReference type="ARBA" id="ARBA00012646"/>
    </source>
</evidence>
<dbReference type="SUPFAM" id="SSF56300">
    <property type="entry name" value="Metallo-dependent phosphatases"/>
    <property type="match status" value="1"/>
</dbReference>
<name>A0A291QT66_9BACT</name>
<keyword evidence="4" id="KW-0378">Hydrolase</keyword>
<dbReference type="AlphaFoldDB" id="A0A291QT66"/>
<proteinExistence type="predicted"/>
<dbReference type="KEGG" id="cbae:COR50_07825"/>
<comment type="catalytic activity">
    <reaction evidence="1">
        <text>a phosphate monoester + H2O = an alcohol + phosphate</text>
        <dbReference type="Rhea" id="RHEA:15017"/>
        <dbReference type="ChEBI" id="CHEBI:15377"/>
        <dbReference type="ChEBI" id="CHEBI:30879"/>
        <dbReference type="ChEBI" id="CHEBI:43474"/>
        <dbReference type="ChEBI" id="CHEBI:67140"/>
        <dbReference type="EC" id="3.1.3.2"/>
    </reaction>
</comment>
<dbReference type="Gene3D" id="3.60.21.10">
    <property type="match status" value="1"/>
</dbReference>
<dbReference type="EC" id="3.1.3.2" evidence="2"/>
<protein>
    <recommendedName>
        <fullName evidence="2">acid phosphatase</fullName>
        <ecNumber evidence="2">3.1.3.2</ecNumber>
    </recommendedName>
</protein>